<dbReference type="OrthoDB" id="419404at2759"/>
<feature type="region of interest" description="Disordered" evidence="1">
    <location>
        <begin position="1"/>
        <end position="39"/>
    </location>
</feature>
<accession>A0A0G4H1E4</accession>
<evidence type="ECO:0008006" key="4">
    <source>
        <dbReference type="Google" id="ProtNLM"/>
    </source>
</evidence>
<feature type="region of interest" description="Disordered" evidence="1">
    <location>
        <begin position="185"/>
        <end position="245"/>
    </location>
</feature>
<proteinExistence type="predicted"/>
<keyword evidence="3" id="KW-1185">Reference proteome</keyword>
<protein>
    <recommendedName>
        <fullName evidence="4">TLDc domain-containing protein</fullName>
    </recommendedName>
</protein>
<dbReference type="AlphaFoldDB" id="A0A0G4H1E4"/>
<evidence type="ECO:0000256" key="1">
    <source>
        <dbReference type="SAM" id="MobiDB-lite"/>
    </source>
</evidence>
<dbReference type="VEuPathDB" id="CryptoDB:Vbra_19258"/>
<evidence type="ECO:0000313" key="3">
    <source>
        <dbReference type="Proteomes" id="UP000041254"/>
    </source>
</evidence>
<organism evidence="2 3">
    <name type="scientific">Vitrella brassicaformis (strain CCMP3155)</name>
    <dbReference type="NCBI Taxonomy" id="1169540"/>
    <lineage>
        <taxon>Eukaryota</taxon>
        <taxon>Sar</taxon>
        <taxon>Alveolata</taxon>
        <taxon>Colpodellida</taxon>
        <taxon>Vitrellaceae</taxon>
        <taxon>Vitrella</taxon>
    </lineage>
</organism>
<name>A0A0G4H1E4_VITBC</name>
<evidence type="ECO:0000313" key="2">
    <source>
        <dbReference type="EMBL" id="CEM37423.1"/>
    </source>
</evidence>
<dbReference type="PhylomeDB" id="A0A0G4H1E4"/>
<feature type="compositionally biased region" description="Low complexity" evidence="1">
    <location>
        <begin position="1"/>
        <end position="15"/>
    </location>
</feature>
<dbReference type="InterPro" id="IPR011333">
    <property type="entry name" value="SKP1/BTB/POZ_sf"/>
</dbReference>
<sequence>MSSSPSASAAAAAGSQGHVGQGGKRKQPPDCPASGERGDHLDASIEQCQLVVSKLEQIKDELIAKERAMGGTGDLTEPSAERLREIVELNIAGETVRARRSALCAAKGSVMALLFSGRFDQAFLRDQNNRIFLQIYPPVFKWLVGEVGLYEAEQTDDVVLLPPKQMDAPYRHLLLWDPATKRHAGHTALPFQPPCSRLLPLPHPQPAQLPHPPPAPQPIPQNNQQPHPLGQHQNQQQQQQQQGASETLRLIADLQTLVGKAFEDNAAQEKRLNAIKPLLKTGNSGEDSLVSIDVSGTSVTVTTGVAKSLGDDSTFANRFLKYDPLIVGVPVDYVQRVVDMVARSRMRGEAITSWDVHEAKGDADPKGYRRVLDMYGFAADRYLGPLDGLLTTLHLQMMRRWCTLPLVLSPPPIPPCVGEPVMRIYKASVDGWKWLDLLEAVKGFSPLLLIFRVAASDELLAIIIEGPIEITGTAKREADIKSHAFKLQGTNSHPFAGYLGFSSRLFLAGTQELATAFDFSSSPPKPPSKLTSLLCPACLDFGVRPDGQPGAPAATDQTLRRCHGASLVTPLASGLRGRLRDHGVDSDSVMYGVSESGWQFDLAELEVYRLRAAGG</sequence>
<dbReference type="EMBL" id="CDMY01000938">
    <property type="protein sequence ID" value="CEM37423.1"/>
    <property type="molecule type" value="Genomic_DNA"/>
</dbReference>
<dbReference type="Proteomes" id="UP000041254">
    <property type="component" value="Unassembled WGS sequence"/>
</dbReference>
<reference evidence="2 3" key="1">
    <citation type="submission" date="2014-11" db="EMBL/GenBank/DDBJ databases">
        <authorList>
            <person name="Zhu J."/>
            <person name="Qi W."/>
            <person name="Song R."/>
        </authorList>
    </citation>
    <scope>NUCLEOTIDE SEQUENCE [LARGE SCALE GENOMIC DNA]</scope>
</reference>
<feature type="compositionally biased region" description="Low complexity" evidence="1">
    <location>
        <begin position="220"/>
        <end position="243"/>
    </location>
</feature>
<dbReference type="Gene3D" id="3.30.710.10">
    <property type="entry name" value="Potassium Channel Kv1.1, Chain A"/>
    <property type="match status" value="1"/>
</dbReference>
<feature type="compositionally biased region" description="Pro residues" evidence="1">
    <location>
        <begin position="201"/>
        <end position="219"/>
    </location>
</feature>
<dbReference type="InParanoid" id="A0A0G4H1E4"/>
<gene>
    <name evidence="2" type="ORF">Vbra_19258</name>
</gene>